<feature type="disulfide bond" evidence="4">
    <location>
        <begin position="58"/>
        <end position="67"/>
    </location>
</feature>
<evidence type="ECO:0000256" key="1">
    <source>
        <dbReference type="ARBA" id="ARBA00022536"/>
    </source>
</evidence>
<evidence type="ECO:0000259" key="6">
    <source>
        <dbReference type="PROSITE" id="PS50026"/>
    </source>
</evidence>
<keyword evidence="5" id="KW-0732">Signal</keyword>
<keyword evidence="3 4" id="KW-1015">Disulfide bond</keyword>
<dbReference type="PANTHER" id="PTHR24049:SF35">
    <property type="entry name" value="EGF-LIKE DOMAIN-CONTAINING PROTEIN"/>
    <property type="match status" value="1"/>
</dbReference>
<dbReference type="FunFam" id="2.10.25.10:FF:000118">
    <property type="entry name" value="protein delta homolog 2"/>
    <property type="match status" value="1"/>
</dbReference>
<keyword evidence="1 4" id="KW-0245">EGF-like domain</keyword>
<evidence type="ECO:0000313" key="7">
    <source>
        <dbReference type="EMBL" id="CAF0759754.1"/>
    </source>
</evidence>
<sequence>MKQVLIILALAIFFAIAVDASIFSIFKKYKNGCDPDPCKHKAKCLLDTKNNTQYTCNCTDGYHGKNCELKTGCYSNPCKKGKCMNLKSNPSDFVCTCEKGIVGKKCDTDNPCLKKNPCKNGGQCVVDDKLKAECTCPLGWTGSKTCEKRFCNITSFSSKLFAKGSAKVYIDKEIEKRMVDIEGLAKLCHVKLLVLKSFTLHPDPVKGNEFDARDKTNPGFYTGQAIQFQIYNSEDKLECNDICLAKIPIPNAGAKCFVDGLHAIKWKWSILDPTVFSTGHHVANLTAYNQIRTSHQVGCKDTKF</sequence>
<organism evidence="7 8">
    <name type="scientific">Brachionus calyciflorus</name>
    <dbReference type="NCBI Taxonomy" id="104777"/>
    <lineage>
        <taxon>Eukaryota</taxon>
        <taxon>Metazoa</taxon>
        <taxon>Spiralia</taxon>
        <taxon>Gnathifera</taxon>
        <taxon>Rotifera</taxon>
        <taxon>Eurotatoria</taxon>
        <taxon>Monogononta</taxon>
        <taxon>Pseudotrocha</taxon>
        <taxon>Ploima</taxon>
        <taxon>Brachionidae</taxon>
        <taxon>Brachionus</taxon>
    </lineage>
</organism>
<dbReference type="SUPFAM" id="SSF57196">
    <property type="entry name" value="EGF/Laminin"/>
    <property type="match status" value="3"/>
</dbReference>
<dbReference type="PROSITE" id="PS01186">
    <property type="entry name" value="EGF_2"/>
    <property type="match status" value="2"/>
</dbReference>
<feature type="disulfide bond" evidence="4">
    <location>
        <begin position="73"/>
        <end position="83"/>
    </location>
</feature>
<proteinExistence type="predicted"/>
<dbReference type="OrthoDB" id="430340at2759"/>
<evidence type="ECO:0000256" key="4">
    <source>
        <dbReference type="PROSITE-ProRule" id="PRU00076"/>
    </source>
</evidence>
<feature type="signal peptide" evidence="5">
    <location>
        <begin position="1"/>
        <end position="20"/>
    </location>
</feature>
<feature type="domain" description="EGF-like" evidence="6">
    <location>
        <begin position="69"/>
        <end position="107"/>
    </location>
</feature>
<dbReference type="Gene3D" id="2.10.25.10">
    <property type="entry name" value="Laminin"/>
    <property type="match status" value="3"/>
</dbReference>
<dbReference type="CDD" id="cd00053">
    <property type="entry name" value="EGF"/>
    <property type="match status" value="1"/>
</dbReference>
<gene>
    <name evidence="7" type="ORF">OXX778_LOCUS4365</name>
</gene>
<dbReference type="Proteomes" id="UP000663879">
    <property type="component" value="Unassembled WGS sequence"/>
</dbReference>
<name>A0A813Q181_9BILA</name>
<dbReference type="PROSITE" id="PS50026">
    <property type="entry name" value="EGF_3"/>
    <property type="match status" value="3"/>
</dbReference>
<dbReference type="InterPro" id="IPR051022">
    <property type="entry name" value="Notch_Cell-Fate_Det"/>
</dbReference>
<dbReference type="PANTHER" id="PTHR24049">
    <property type="entry name" value="CRUMBS FAMILY MEMBER"/>
    <property type="match status" value="1"/>
</dbReference>
<dbReference type="PROSITE" id="PS00022">
    <property type="entry name" value="EGF_1"/>
    <property type="match status" value="2"/>
</dbReference>
<comment type="caution">
    <text evidence="7">The sequence shown here is derived from an EMBL/GenBank/DDBJ whole genome shotgun (WGS) entry which is preliminary data.</text>
</comment>
<feature type="domain" description="EGF-like" evidence="6">
    <location>
        <begin position="29"/>
        <end position="68"/>
    </location>
</feature>
<feature type="disulfide bond" evidence="4">
    <location>
        <begin position="97"/>
        <end position="106"/>
    </location>
</feature>
<feature type="chain" id="PRO_5032488722" description="EGF-like domain-containing protein" evidence="5">
    <location>
        <begin position="21"/>
        <end position="304"/>
    </location>
</feature>
<feature type="domain" description="EGF-like" evidence="6">
    <location>
        <begin position="108"/>
        <end position="147"/>
    </location>
</feature>
<reference evidence="7" key="1">
    <citation type="submission" date="2021-02" db="EMBL/GenBank/DDBJ databases">
        <authorList>
            <person name="Nowell W R."/>
        </authorList>
    </citation>
    <scope>NUCLEOTIDE SEQUENCE</scope>
    <source>
        <strain evidence="7">Ploen Becks lab</strain>
    </source>
</reference>
<evidence type="ECO:0000256" key="2">
    <source>
        <dbReference type="ARBA" id="ARBA00022737"/>
    </source>
</evidence>
<feature type="disulfide bond" evidence="4">
    <location>
        <begin position="78"/>
        <end position="95"/>
    </location>
</feature>
<keyword evidence="2" id="KW-0677">Repeat</keyword>
<dbReference type="AlphaFoldDB" id="A0A813Q181"/>
<evidence type="ECO:0000256" key="3">
    <source>
        <dbReference type="ARBA" id="ARBA00023157"/>
    </source>
</evidence>
<evidence type="ECO:0000256" key="5">
    <source>
        <dbReference type="SAM" id="SignalP"/>
    </source>
</evidence>
<dbReference type="Pfam" id="PF00008">
    <property type="entry name" value="EGF"/>
    <property type="match status" value="2"/>
</dbReference>
<comment type="caution">
    <text evidence="4">Lacks conserved residue(s) required for the propagation of feature annotation.</text>
</comment>
<dbReference type="SMART" id="SM00181">
    <property type="entry name" value="EGF"/>
    <property type="match status" value="3"/>
</dbReference>
<dbReference type="CDD" id="cd00054">
    <property type="entry name" value="EGF_CA"/>
    <property type="match status" value="1"/>
</dbReference>
<dbReference type="InterPro" id="IPR000742">
    <property type="entry name" value="EGF"/>
</dbReference>
<keyword evidence="8" id="KW-1185">Reference proteome</keyword>
<dbReference type="EMBL" id="CAJNOC010000423">
    <property type="protein sequence ID" value="CAF0759754.1"/>
    <property type="molecule type" value="Genomic_DNA"/>
</dbReference>
<protein>
    <recommendedName>
        <fullName evidence="6">EGF-like domain-containing protein</fullName>
    </recommendedName>
</protein>
<evidence type="ECO:0000313" key="8">
    <source>
        <dbReference type="Proteomes" id="UP000663879"/>
    </source>
</evidence>
<accession>A0A813Q181</accession>